<reference evidence="1 2" key="1">
    <citation type="submission" date="2015-01" db="EMBL/GenBank/DDBJ databases">
        <title>Genome Sequencing of Rickettsiales.</title>
        <authorList>
            <person name="Daugherty S.C."/>
            <person name="Su Q."/>
            <person name="Abolude K."/>
            <person name="Beier-Sexton M."/>
            <person name="Carlyon J.A."/>
            <person name="Carter R."/>
            <person name="Day N.P."/>
            <person name="Dumler S.J."/>
            <person name="Dyachenko V."/>
            <person name="Godinez A."/>
            <person name="Kurtti T.J."/>
            <person name="Lichay M."/>
            <person name="Mullins K.E."/>
            <person name="Ott S."/>
            <person name="Pappas-Brown V."/>
            <person name="Paris D.H."/>
            <person name="Patel P."/>
            <person name="Richards A.L."/>
            <person name="Sadzewicz L."/>
            <person name="Sears K."/>
            <person name="Seidman D."/>
            <person name="Sengamalay N."/>
            <person name="Stenos J."/>
            <person name="Tallon L.J."/>
            <person name="Vincent G."/>
            <person name="Fraser C.M."/>
            <person name="Munderloh U."/>
            <person name="Dunning-Hotopp J.C."/>
        </authorList>
    </citation>
    <scope>NUCLEOTIDE SEQUENCE [LARGE SCALE GENOMIC DNA]</scope>
    <source>
        <strain evidence="1 2">Pedreira</strain>
    </source>
</reference>
<dbReference type="RefSeq" id="WP_011271393.1">
    <property type="nucleotide sequence ID" value="NZ_LANQ01000001.1"/>
</dbReference>
<proteinExistence type="predicted"/>
<accession>A0A0F3MWI8</accession>
<dbReference type="PATRIC" id="fig|1359196.3.peg.1285"/>
<dbReference type="EMBL" id="LANQ01000001">
    <property type="protein sequence ID" value="KJV58934.1"/>
    <property type="molecule type" value="Genomic_DNA"/>
</dbReference>
<gene>
    <name evidence="1" type="ORF">RFEPED_1329</name>
</gene>
<evidence type="ECO:0000313" key="1">
    <source>
        <dbReference type="EMBL" id="KJV58934.1"/>
    </source>
</evidence>
<protein>
    <submittedName>
        <fullName evidence="1">Uncharacterized protein</fullName>
    </submittedName>
</protein>
<sequence length="130" mass="15250">MTKKNTIYYEKLCSLGELMDRQYNLYDEGLCNAENTLNYFKYLRENNKLEICGQYLLDITRYHLYAHRSKLYDILNLAVKDKKDTLIDCMIELAPNLGKYISPKGAIIKPSFYSEEDTQYSNLLGHSPEE</sequence>
<evidence type="ECO:0000313" key="2">
    <source>
        <dbReference type="Proteomes" id="UP000033475"/>
    </source>
</evidence>
<organism evidence="1 2">
    <name type="scientific">Rickettsia felis str. Pedreira</name>
    <dbReference type="NCBI Taxonomy" id="1359196"/>
    <lineage>
        <taxon>Bacteria</taxon>
        <taxon>Pseudomonadati</taxon>
        <taxon>Pseudomonadota</taxon>
        <taxon>Alphaproteobacteria</taxon>
        <taxon>Rickettsiales</taxon>
        <taxon>Rickettsiaceae</taxon>
        <taxon>Rickettsieae</taxon>
        <taxon>Rickettsia</taxon>
        <taxon>spotted fever group</taxon>
    </lineage>
</organism>
<name>A0A0F3MWI8_RICFI</name>
<dbReference type="AlphaFoldDB" id="A0A0F3MWI8"/>
<dbReference type="Proteomes" id="UP000033475">
    <property type="component" value="Unassembled WGS sequence"/>
</dbReference>
<comment type="caution">
    <text evidence="1">The sequence shown here is derived from an EMBL/GenBank/DDBJ whole genome shotgun (WGS) entry which is preliminary data.</text>
</comment>